<feature type="compositionally biased region" description="Basic and acidic residues" evidence="1">
    <location>
        <begin position="117"/>
        <end position="152"/>
    </location>
</feature>
<keyword evidence="2" id="KW-0812">Transmembrane</keyword>
<comment type="caution">
    <text evidence="3">The sequence shown here is derived from an EMBL/GenBank/DDBJ whole genome shotgun (WGS) entry which is preliminary data.</text>
</comment>
<dbReference type="PATRIC" id="fig|883113.3.peg.1475"/>
<dbReference type="RefSeq" id="WP_006309707.1">
    <property type="nucleotide sequence ID" value="NZ_JH601133.1"/>
</dbReference>
<keyword evidence="2" id="KW-0472">Membrane</keyword>
<feature type="region of interest" description="Disordered" evidence="1">
    <location>
        <begin position="39"/>
        <end position="152"/>
    </location>
</feature>
<dbReference type="AlphaFoldDB" id="H3NKT5"/>
<sequence>MDNVTWILIGIVVLALIVIYFIKKQKPTDNVTRQVTDEGMQDQLGTRHVNASTASSTNRFNHEEDEESRIMQEGQTAQKRQRDERHQANESVRTEPVTEEPVHHEDAVTPSPSVPSRDPHAVEADADHRTGDANVDHSTVDENADHSTVDANADHDLKELNYEELKLANAGQAVSLKGQIASLYREDLEVPGATALGSLSMGDNQVVALKFINPVNEDLQTGDTVTLHGHLDGIKDADQVQVPAITVDSYVKA</sequence>
<keyword evidence="2" id="KW-1133">Transmembrane helix</keyword>
<dbReference type="EMBL" id="AGEG01000016">
    <property type="protein sequence ID" value="EHR36213.1"/>
    <property type="molecule type" value="Genomic_DNA"/>
</dbReference>
<reference evidence="3 4" key="1">
    <citation type="submission" date="2012-01" db="EMBL/GenBank/DDBJ databases">
        <title>The Genome Sequence of Facklamia languida CCUG 37842.</title>
        <authorList>
            <consortium name="The Broad Institute Genome Sequencing Platform"/>
            <person name="Earl A."/>
            <person name="Ward D."/>
            <person name="Feldgarden M."/>
            <person name="Gevers D."/>
            <person name="Huys G."/>
            <person name="Young S.K."/>
            <person name="Zeng Q."/>
            <person name="Gargeya S."/>
            <person name="Fitzgerald M."/>
            <person name="Haas B."/>
            <person name="Abouelleil A."/>
            <person name="Alvarado L."/>
            <person name="Arachchi H.M."/>
            <person name="Berlin A."/>
            <person name="Chapman S.B."/>
            <person name="Gearin G."/>
            <person name="Goldberg J."/>
            <person name="Griggs A."/>
            <person name="Gujja S."/>
            <person name="Hansen M."/>
            <person name="Heiman D."/>
            <person name="Howarth C."/>
            <person name="Larimer J."/>
            <person name="Lui A."/>
            <person name="MacDonald P.J.P."/>
            <person name="McCowen C."/>
            <person name="Montmayeur A."/>
            <person name="Murphy C."/>
            <person name="Neiman D."/>
            <person name="Pearson M."/>
            <person name="Priest M."/>
            <person name="Roberts A."/>
            <person name="Saif S."/>
            <person name="Shea T."/>
            <person name="Sisk P."/>
            <person name="Stolte C."/>
            <person name="Sykes S."/>
            <person name="Wortman J."/>
            <person name="Nusbaum C."/>
            <person name="Birren B."/>
        </authorList>
    </citation>
    <scope>NUCLEOTIDE SEQUENCE [LARGE SCALE GENOMIC DNA]</scope>
    <source>
        <strain evidence="3 4">CCUG 37842</strain>
    </source>
</reference>
<accession>H3NKT5</accession>
<protein>
    <submittedName>
        <fullName evidence="3">Uncharacterized protein</fullName>
    </submittedName>
</protein>
<name>H3NKT5_9LACT</name>
<dbReference type="Proteomes" id="UP000006190">
    <property type="component" value="Unassembled WGS sequence"/>
</dbReference>
<keyword evidence="4" id="KW-1185">Reference proteome</keyword>
<organism evidence="3 4">
    <name type="scientific">Facklamia languida CCUG 37842</name>
    <dbReference type="NCBI Taxonomy" id="883113"/>
    <lineage>
        <taxon>Bacteria</taxon>
        <taxon>Bacillati</taxon>
        <taxon>Bacillota</taxon>
        <taxon>Bacilli</taxon>
        <taxon>Lactobacillales</taxon>
        <taxon>Aerococcaceae</taxon>
        <taxon>Facklamia</taxon>
    </lineage>
</organism>
<evidence type="ECO:0000313" key="3">
    <source>
        <dbReference type="EMBL" id="EHR36213.1"/>
    </source>
</evidence>
<feature type="transmembrane region" description="Helical" evidence="2">
    <location>
        <begin position="6"/>
        <end position="23"/>
    </location>
</feature>
<evidence type="ECO:0000256" key="1">
    <source>
        <dbReference type="SAM" id="MobiDB-lite"/>
    </source>
</evidence>
<feature type="compositionally biased region" description="Polar residues" evidence="1">
    <location>
        <begin position="49"/>
        <end position="59"/>
    </location>
</feature>
<gene>
    <name evidence="3" type="ORF">HMPREF9708_01474</name>
</gene>
<proteinExistence type="predicted"/>
<evidence type="ECO:0000313" key="4">
    <source>
        <dbReference type="Proteomes" id="UP000006190"/>
    </source>
</evidence>
<evidence type="ECO:0000256" key="2">
    <source>
        <dbReference type="SAM" id="Phobius"/>
    </source>
</evidence>
<dbReference type="HOGENOM" id="CLU_1097311_0_0_9"/>